<gene>
    <name evidence="1" type="ORF">IMCC3088_1901</name>
</gene>
<proteinExistence type="predicted"/>
<comment type="caution">
    <text evidence="1">The sequence shown here is derived from an EMBL/GenBank/DDBJ whole genome shotgun (WGS) entry which is preliminary data.</text>
</comment>
<name>F3L2X7_9GAMM</name>
<keyword evidence="2" id="KW-1185">Reference proteome</keyword>
<sequence>MAFEDRHKTLLSRTADSEEAIQAFLQKRTPDSQGKSFFEL</sequence>
<dbReference type="Gene3D" id="1.10.12.10">
    <property type="entry name" value="Lyase 2-enoyl-coa Hydratase, Chain A, domain 2"/>
    <property type="match status" value="1"/>
</dbReference>
<organism evidence="1 2">
    <name type="scientific">Aequoribacter fuscus</name>
    <dbReference type="NCBI Taxonomy" id="2518989"/>
    <lineage>
        <taxon>Bacteria</taxon>
        <taxon>Pseudomonadati</taxon>
        <taxon>Pseudomonadota</taxon>
        <taxon>Gammaproteobacteria</taxon>
        <taxon>Cellvibrionales</taxon>
        <taxon>Halieaceae</taxon>
        <taxon>Aequoribacter</taxon>
    </lineage>
</organism>
<dbReference type="EMBL" id="AEIG01000056">
    <property type="protein sequence ID" value="EGG29328.1"/>
    <property type="molecule type" value="Genomic_DNA"/>
</dbReference>
<dbReference type="STRING" id="2518989.IMCC3088_1901"/>
<dbReference type="Proteomes" id="UP000005615">
    <property type="component" value="Unassembled WGS sequence"/>
</dbReference>
<accession>F3L2X7</accession>
<dbReference type="AlphaFoldDB" id="F3L2X7"/>
<evidence type="ECO:0000313" key="1">
    <source>
        <dbReference type="EMBL" id="EGG29328.1"/>
    </source>
</evidence>
<dbReference type="InterPro" id="IPR014748">
    <property type="entry name" value="Enoyl-CoA_hydra_C"/>
</dbReference>
<reference evidence="1 2" key="1">
    <citation type="journal article" date="2011" name="J. Bacteriol.">
        <title>Genome sequence of strain IMCC3088, a proteorhodopsin-containing marine bacterium belonging to the OM60/NOR5 clade.</title>
        <authorList>
            <person name="Jang Y."/>
            <person name="Oh H.M."/>
            <person name="Kang I."/>
            <person name="Lee K."/>
            <person name="Yang S.J."/>
            <person name="Cho J.C."/>
        </authorList>
    </citation>
    <scope>NUCLEOTIDE SEQUENCE [LARGE SCALE GENOMIC DNA]</scope>
    <source>
        <strain evidence="1 2">IMCC3088</strain>
    </source>
</reference>
<protein>
    <submittedName>
        <fullName evidence="1">Uncharacterized protein</fullName>
    </submittedName>
</protein>
<evidence type="ECO:0000313" key="2">
    <source>
        <dbReference type="Proteomes" id="UP000005615"/>
    </source>
</evidence>